<dbReference type="Pfam" id="PF00207">
    <property type="entry name" value="A2M"/>
    <property type="match status" value="1"/>
</dbReference>
<dbReference type="InterPro" id="IPR051802">
    <property type="entry name" value="YfhM-like"/>
</dbReference>
<dbReference type="InterPro" id="IPR001599">
    <property type="entry name" value="Macroglobln_a2"/>
</dbReference>
<dbReference type="SUPFAM" id="SSF48239">
    <property type="entry name" value="Terpenoid cyclases/Protein prenyltransferases"/>
    <property type="match status" value="1"/>
</dbReference>
<dbReference type="PANTHER" id="PTHR40094:SF1">
    <property type="entry name" value="UBIQUITIN DOMAIN-CONTAINING PROTEIN"/>
    <property type="match status" value="1"/>
</dbReference>
<keyword evidence="2" id="KW-0732">Signal</keyword>
<feature type="signal peptide" evidence="2">
    <location>
        <begin position="1"/>
        <end position="20"/>
    </location>
</feature>
<dbReference type="InterPro" id="IPR002890">
    <property type="entry name" value="MG2"/>
</dbReference>
<reference evidence="4" key="2">
    <citation type="journal article" date="2021" name="PeerJ">
        <title>Extensive microbial diversity within the chicken gut microbiome revealed by metagenomics and culture.</title>
        <authorList>
            <person name="Gilroy R."/>
            <person name="Ravi A."/>
            <person name="Getino M."/>
            <person name="Pursley I."/>
            <person name="Horton D.L."/>
            <person name="Alikhan N.F."/>
            <person name="Baker D."/>
            <person name="Gharbi K."/>
            <person name="Hall N."/>
            <person name="Watson M."/>
            <person name="Adriaenssens E.M."/>
            <person name="Foster-Nyarko E."/>
            <person name="Jarju S."/>
            <person name="Secka A."/>
            <person name="Antonio M."/>
            <person name="Oren A."/>
            <person name="Chaudhuri R.R."/>
            <person name="La Ragione R."/>
            <person name="Hildebrand F."/>
            <person name="Pallen M.J."/>
        </authorList>
    </citation>
    <scope>NUCLEOTIDE SEQUENCE</scope>
    <source>
        <strain evidence="4">ChiHecec2B26-709</strain>
    </source>
</reference>
<evidence type="ECO:0000259" key="3">
    <source>
        <dbReference type="SMART" id="SM01360"/>
    </source>
</evidence>
<feature type="domain" description="Alpha-2-macroglobulin" evidence="3">
    <location>
        <begin position="1049"/>
        <end position="1139"/>
    </location>
</feature>
<sequence length="1728" mass="190093">MKTILLLIMAITTNIFTAGADEQGHTLVKLWRNYEKAVSDDRPKDQFAILEDIKEEAAEQHLIWDFCDAARKYAVVRSSMNWKLRDSLETSLDEELEAFGEPAAFIFAGSRCRNADSLDAYIRANAEKLAGSANRILYSKDSRLAGGGLGEILPELVANDLEYALWCLHSNWRLKDESKQLIAEGLDRYPMNALLEFHRLHDGSPDERELEAFAAEYSGKAAALLAEHELLRLRFNRLNEGKDGGDDYLKLLADSEALSDKAEKFSGDEGLIAGICIRWCGDLDGTLHSKDIFASSDDDVLTIALRNLGSVRVSIFKDKEKIFERSLDNPARSFYALDTLRMELPALADGEYRVKLVSGKTETGITHEKYSISLALKDDGQGPAVYAADYMSGKPLGWCSLTLRDEDGRTVAELPRLDIDGFSRLPESFTGEFPDRKWGWTLQASLNLPDGSVRLSRELRISSYGYHTADEAVAEAEPADDRLHCMLLTDRSAFNPGETVYFKTILYRGDYSHRLAGEGIRLTARLLDPEDKELSATELATGGFSSAAGSFVLRKSRLGGYYTILIEHEGRTLASEHVLADEFVLPSFNLTWAEDDMLHLPGDRIEVGGNIRAYSGHSLGAADISYTVSDGGDTIASGPLATDSDGNFTIAFDSRAGRGYAHYAVSVKVSDATGETREFDTSLYVRSDIPLEMKALNAAEGSFELEGDDSRTYLRTSRYIFTGDVARFELGTEDGCGRPDAVVEYSLSSEGKILKEGSMAPGKVDLMLEGGATGLYKLNVTVRAKTHDGKEFSSRDSVLIFHVPSGSKALNAPGVRSFFLEGADEELSLRMGATCGPVWAVAELYGDGNRPLERKMIYLGGISGREGSLETVRFESKSGYPPLLSIKIFYFRDKRSFSHTREFDFRDEAAGLPLEFTRFLDTTSPSKSYSFIIRTEPGVECAATVFDAGTENFMSNVWSNVRPWREPDEDVDYSSICGVNGSGGMNPRPRGMTKGMARINSAMASPEAVLFDLAMDSGPVLEESAVVGFGTSGSAPAPDMHIREDFESTIAWEPFLRSDDDGEIRFDFSTSDKLSLYYVQLFAHDRNFRNSTLRREMTVTLPVKVAVVQPQYLYESDRWNARVSVSNMLDTAVSGKISISFLDGADVKTATVLKSGSDSLAVEAGGSAEFCLALDAPATGTLGLLASFIPDDADYGSDAVFVTVPVMKPVQTITEAHSALYRPGEDKNALIASLRGMFENANGGTASVREISIREMLAEAVPEQLYPESEDVLSLSAALWADNLLGSLDGVQIQKLSDEQKAGLAGKIAACANSNGGFGWFAGMNSSPIITAVLLERFSGMGAACPEEIARLLPAAVSYLDREMFSRQIRPLWCGGLSLAQYLHVRALYPSVALDTGDLTRRELREFRKAVREYLVPSDEAGLNGLVFAKARRLSTLHALLSDDAGIRLAKELGITVMTGRRLSGSLARDIESLSQYAEKHVSGGFYYPNAVMPWRGLLESELYAHSMLCKLMESCGRTEIAEGIRLWIMVQKETQKWEADPGYIEALATVMQGSEETLATRVIALTATRELPFEAIRAAGNGFTVEKEFYLNGKRLADGDILHVGDRLTAIYKIWNEENRSFVRLSVPRSAALTPVDQTSGHYGWMMRPLSVPGWGAFTPQGYRSVRADRTEYWFESYPEEKTSVTEEFFVTQEGRFQSPVVEIESLYAPHYRANGAGSDGMTVVKD</sequence>
<organism evidence="4 5">
    <name type="scientific">Candidatus Cryptobacteroides merdipullorum</name>
    <dbReference type="NCBI Taxonomy" id="2840771"/>
    <lineage>
        <taxon>Bacteria</taxon>
        <taxon>Pseudomonadati</taxon>
        <taxon>Bacteroidota</taxon>
        <taxon>Bacteroidia</taxon>
        <taxon>Bacteroidales</taxon>
        <taxon>Candidatus Cryptobacteroides</taxon>
    </lineage>
</organism>
<dbReference type="SMART" id="SM01360">
    <property type="entry name" value="A2M"/>
    <property type="match status" value="1"/>
</dbReference>
<dbReference type="GO" id="GO:0004866">
    <property type="term" value="F:endopeptidase inhibitor activity"/>
    <property type="evidence" value="ECO:0007669"/>
    <property type="project" value="InterPro"/>
</dbReference>
<proteinExistence type="inferred from homology"/>
<evidence type="ECO:0000256" key="1">
    <source>
        <dbReference type="ARBA" id="ARBA00010556"/>
    </source>
</evidence>
<dbReference type="InterPro" id="IPR041246">
    <property type="entry name" value="Bact_MG10"/>
</dbReference>
<dbReference type="Pfam" id="PF17973">
    <property type="entry name" value="bMG10"/>
    <property type="match status" value="1"/>
</dbReference>
<evidence type="ECO:0000256" key="2">
    <source>
        <dbReference type="SAM" id="SignalP"/>
    </source>
</evidence>
<comment type="caution">
    <text evidence="4">The sequence shown here is derived from an EMBL/GenBank/DDBJ whole genome shotgun (WGS) entry which is preliminary data.</text>
</comment>
<accession>A0A9D1KGS7</accession>
<evidence type="ECO:0000313" key="4">
    <source>
        <dbReference type="EMBL" id="HIT46312.1"/>
    </source>
</evidence>
<reference evidence="4" key="1">
    <citation type="submission" date="2020-10" db="EMBL/GenBank/DDBJ databases">
        <authorList>
            <person name="Gilroy R."/>
        </authorList>
    </citation>
    <scope>NUCLEOTIDE SEQUENCE</scope>
    <source>
        <strain evidence="4">ChiHecec2B26-709</strain>
    </source>
</reference>
<feature type="chain" id="PRO_5039543202" description="Alpha-2-macroglobulin domain-containing protein" evidence="2">
    <location>
        <begin position="21"/>
        <end position="1728"/>
    </location>
</feature>
<gene>
    <name evidence="4" type="ORF">IAC35_00460</name>
</gene>
<dbReference type="Proteomes" id="UP000886881">
    <property type="component" value="Unassembled WGS sequence"/>
</dbReference>
<dbReference type="EMBL" id="DVLC01000006">
    <property type="protein sequence ID" value="HIT46312.1"/>
    <property type="molecule type" value="Genomic_DNA"/>
</dbReference>
<dbReference type="Pfam" id="PF01835">
    <property type="entry name" value="MG2"/>
    <property type="match status" value="1"/>
</dbReference>
<evidence type="ECO:0000313" key="5">
    <source>
        <dbReference type="Proteomes" id="UP000886881"/>
    </source>
</evidence>
<comment type="similarity">
    <text evidence="1">Belongs to the protease inhibitor I39 (alpha-2-macroglobulin) family. Bacterial alpha-2-macroglobulin subfamily.</text>
</comment>
<dbReference type="PANTHER" id="PTHR40094">
    <property type="entry name" value="ALPHA-2-MACROGLOBULIN HOMOLOG"/>
    <property type="match status" value="1"/>
</dbReference>
<dbReference type="Gene3D" id="2.60.40.1930">
    <property type="match status" value="1"/>
</dbReference>
<name>A0A9D1KGS7_9BACT</name>
<dbReference type="InterPro" id="IPR008930">
    <property type="entry name" value="Terpenoid_cyclase/PrenylTrfase"/>
</dbReference>
<protein>
    <recommendedName>
        <fullName evidence="3">Alpha-2-macroglobulin domain-containing protein</fullName>
    </recommendedName>
</protein>